<evidence type="ECO:0000313" key="12">
    <source>
        <dbReference type="EMBL" id="MDP8566544.1"/>
    </source>
</evidence>
<reference evidence="13" key="1">
    <citation type="journal article" date="2019" name="Int. J. Syst. Evol. Microbiol.">
        <title>The Global Catalogue of Microorganisms (GCM) 10K type strain sequencing project: providing services to taxonomists for standard genome sequencing and annotation.</title>
        <authorList>
            <consortium name="The Broad Institute Genomics Platform"/>
            <consortium name="The Broad Institute Genome Sequencing Center for Infectious Disease"/>
            <person name="Wu L."/>
            <person name="Ma J."/>
        </authorList>
    </citation>
    <scope>NUCLEOTIDE SEQUENCE [LARGE SCALE GENOMIC DNA]</scope>
    <source>
        <strain evidence="13">VKM B-3159</strain>
    </source>
</reference>
<dbReference type="RefSeq" id="WP_306388236.1">
    <property type="nucleotide sequence ID" value="NZ_JAVCAP010000001.1"/>
</dbReference>
<feature type="domain" description="OmpA-like" evidence="11">
    <location>
        <begin position="69"/>
        <end position="185"/>
    </location>
</feature>
<feature type="signal peptide" evidence="10">
    <location>
        <begin position="1"/>
        <end position="22"/>
    </location>
</feature>
<dbReference type="Pfam" id="PF00691">
    <property type="entry name" value="OmpA"/>
    <property type="match status" value="1"/>
</dbReference>
<keyword evidence="1 8" id="KW-0132">Cell division</keyword>
<dbReference type="PROSITE" id="PS51123">
    <property type="entry name" value="OMPA_2"/>
    <property type="match status" value="1"/>
</dbReference>
<name>A0ABT9JPY7_9PROT</name>
<dbReference type="PROSITE" id="PS51257">
    <property type="entry name" value="PROKAR_LIPOPROTEIN"/>
    <property type="match status" value="1"/>
</dbReference>
<comment type="caution">
    <text evidence="12">The sequence shown here is derived from an EMBL/GenBank/DDBJ whole genome shotgun (WGS) entry which is preliminary data.</text>
</comment>
<keyword evidence="7 8" id="KW-0131">Cell cycle</keyword>
<evidence type="ECO:0000256" key="5">
    <source>
        <dbReference type="ARBA" id="ARBA00023237"/>
    </source>
</evidence>
<dbReference type="InterPro" id="IPR050330">
    <property type="entry name" value="Bact_OuterMem_StrucFunc"/>
</dbReference>
<keyword evidence="2 8" id="KW-0732">Signal</keyword>
<evidence type="ECO:0000256" key="7">
    <source>
        <dbReference type="ARBA" id="ARBA00023306"/>
    </source>
</evidence>
<keyword evidence="4 8" id="KW-0564">Palmitate</keyword>
<gene>
    <name evidence="8 12" type="primary">pal</name>
    <name evidence="12" type="ORF">Q9291_01655</name>
</gene>
<evidence type="ECO:0000313" key="13">
    <source>
        <dbReference type="Proteomes" id="UP001225906"/>
    </source>
</evidence>
<dbReference type="HAMAP" id="MF_02204">
    <property type="entry name" value="Pal"/>
    <property type="match status" value="1"/>
</dbReference>
<dbReference type="InterPro" id="IPR014169">
    <property type="entry name" value="Pal_lipo_C"/>
</dbReference>
<evidence type="ECO:0000256" key="4">
    <source>
        <dbReference type="ARBA" id="ARBA00023139"/>
    </source>
</evidence>
<organism evidence="12 13">
    <name type="scientific">Methylophilus aquaticus</name>
    <dbReference type="NCBI Taxonomy" id="1971610"/>
    <lineage>
        <taxon>Bacteria</taxon>
        <taxon>Pseudomonadati</taxon>
        <taxon>Pseudomonadota</taxon>
        <taxon>Betaproteobacteria</taxon>
        <taxon>Nitrosomonadales</taxon>
        <taxon>Methylophilaceae</taxon>
        <taxon>Methylophilus</taxon>
    </lineage>
</organism>
<feature type="chain" id="PRO_5046509744" description="Peptidoglycan-associated lipoprotein" evidence="10">
    <location>
        <begin position="23"/>
        <end position="185"/>
    </location>
</feature>
<evidence type="ECO:0000256" key="3">
    <source>
        <dbReference type="ARBA" id="ARBA00023136"/>
    </source>
</evidence>
<feature type="region of interest" description="Disordered" evidence="9">
    <location>
        <begin position="25"/>
        <end position="53"/>
    </location>
</feature>
<dbReference type="SUPFAM" id="SSF103088">
    <property type="entry name" value="OmpA-like"/>
    <property type="match status" value="1"/>
</dbReference>
<comment type="similarity">
    <text evidence="8">Belongs to the Pal lipoprotein family.</text>
</comment>
<dbReference type="InterPro" id="IPR018247">
    <property type="entry name" value="EF_Hand_1_Ca_BS"/>
</dbReference>
<dbReference type="NCBIfam" id="TIGR02802">
    <property type="entry name" value="Pal_lipo"/>
    <property type="match status" value="1"/>
</dbReference>
<keyword evidence="3 8" id="KW-0472">Membrane</keyword>
<comment type="subunit">
    <text evidence="8">The Tol-Pal system is composed of five core proteins: the inner membrane proteins TolA, TolQ and TolR, the periplasmic protein TolB and the outer membrane protein Pal. They form a network linking the inner and outer membranes and the peptidoglycan layer.</text>
</comment>
<dbReference type="InterPro" id="IPR006664">
    <property type="entry name" value="OMP_bac"/>
</dbReference>
<evidence type="ECO:0000256" key="9">
    <source>
        <dbReference type="SAM" id="MobiDB-lite"/>
    </source>
</evidence>
<dbReference type="InterPro" id="IPR036737">
    <property type="entry name" value="OmpA-like_sf"/>
</dbReference>
<dbReference type="EMBL" id="JAVCAP010000001">
    <property type="protein sequence ID" value="MDP8566544.1"/>
    <property type="molecule type" value="Genomic_DNA"/>
</dbReference>
<dbReference type="Proteomes" id="UP001225906">
    <property type="component" value="Unassembled WGS sequence"/>
</dbReference>
<comment type="function">
    <text evidence="8">Part of the Tol-Pal system, which plays a role in outer membrane invagination during cell division and is important for maintaining outer membrane integrity.</text>
</comment>
<comment type="subcellular location">
    <subcellularLocation>
        <location evidence="8">Cell outer membrane</location>
        <topology evidence="8">Lipid-anchor</topology>
    </subcellularLocation>
</comment>
<sequence>MMKNIWKVAVLALVLSACKSTPMNPAKVEDASVTRPIPKAEAQSSADGSASTDKITMKTVDVDADKNGQMDAAELAKRQVFFDYDSDAIRAEYSALIANHAKYLVAHPQTKVVLQGNTDERGTHEYNLALGQRRSVAVKKALNVLGVPDSQIETVSYGEERSKQNCAEEDCFQYDRRVDIVYAGQ</sequence>
<dbReference type="Gene3D" id="3.30.1330.60">
    <property type="entry name" value="OmpA-like domain"/>
    <property type="match status" value="1"/>
</dbReference>
<evidence type="ECO:0000256" key="8">
    <source>
        <dbReference type="HAMAP-Rule" id="MF_02204"/>
    </source>
</evidence>
<evidence type="ECO:0000256" key="2">
    <source>
        <dbReference type="ARBA" id="ARBA00022729"/>
    </source>
</evidence>
<dbReference type="InterPro" id="IPR006665">
    <property type="entry name" value="OmpA-like"/>
</dbReference>
<proteinExistence type="inferred from homology"/>
<evidence type="ECO:0000256" key="1">
    <source>
        <dbReference type="ARBA" id="ARBA00022618"/>
    </source>
</evidence>
<feature type="compositionally biased region" description="Polar residues" evidence="9">
    <location>
        <begin position="42"/>
        <end position="53"/>
    </location>
</feature>
<dbReference type="PRINTS" id="PR01021">
    <property type="entry name" value="OMPADOMAIN"/>
</dbReference>
<evidence type="ECO:0000256" key="6">
    <source>
        <dbReference type="ARBA" id="ARBA00023288"/>
    </source>
</evidence>
<keyword evidence="5 8" id="KW-0998">Cell outer membrane</keyword>
<dbReference type="PROSITE" id="PS00018">
    <property type="entry name" value="EF_HAND_1"/>
    <property type="match status" value="1"/>
</dbReference>
<evidence type="ECO:0000259" key="11">
    <source>
        <dbReference type="PROSITE" id="PS51123"/>
    </source>
</evidence>
<dbReference type="PANTHER" id="PTHR30329:SF21">
    <property type="entry name" value="LIPOPROTEIN YIAD-RELATED"/>
    <property type="match status" value="1"/>
</dbReference>
<evidence type="ECO:0000256" key="10">
    <source>
        <dbReference type="SAM" id="SignalP"/>
    </source>
</evidence>
<accession>A0ABT9JPY7</accession>
<keyword evidence="13" id="KW-1185">Reference proteome</keyword>
<dbReference type="PANTHER" id="PTHR30329">
    <property type="entry name" value="STATOR ELEMENT OF FLAGELLAR MOTOR COMPLEX"/>
    <property type="match status" value="1"/>
</dbReference>
<keyword evidence="6 8" id="KW-0449">Lipoprotein</keyword>
<dbReference type="InterPro" id="IPR039001">
    <property type="entry name" value="Pal"/>
</dbReference>
<protein>
    <recommendedName>
        <fullName evidence="8">Peptidoglycan-associated lipoprotein</fullName>
        <shortName evidence="8">PAL</shortName>
    </recommendedName>
</protein>
<dbReference type="CDD" id="cd07185">
    <property type="entry name" value="OmpA_C-like"/>
    <property type="match status" value="1"/>
</dbReference>